<name>A0AA41W0H4_PAPNU</name>
<evidence type="ECO:0000256" key="3">
    <source>
        <dbReference type="ARBA" id="ARBA00012483"/>
    </source>
</evidence>
<keyword evidence="8" id="KW-0862">Zinc</keyword>
<dbReference type="AlphaFoldDB" id="A0AA41W0H4"/>
<evidence type="ECO:0000256" key="6">
    <source>
        <dbReference type="ARBA" id="ARBA00022771"/>
    </source>
</evidence>
<dbReference type="Gene3D" id="3.30.40.10">
    <property type="entry name" value="Zinc/RING finger domain, C3HC4 (zinc finger)"/>
    <property type="match status" value="1"/>
</dbReference>
<keyword evidence="13" id="KW-1185">Reference proteome</keyword>
<evidence type="ECO:0000259" key="11">
    <source>
        <dbReference type="PROSITE" id="PS51382"/>
    </source>
</evidence>
<reference evidence="12" key="1">
    <citation type="submission" date="2022-03" db="EMBL/GenBank/DDBJ databases">
        <title>A functionally conserved STORR gene fusion in Papaver species that diverged 16.8 million years ago.</title>
        <authorList>
            <person name="Catania T."/>
        </authorList>
    </citation>
    <scope>NUCLEOTIDE SEQUENCE</scope>
    <source>
        <strain evidence="12">S-191538</strain>
    </source>
</reference>
<dbReference type="EC" id="2.3.2.27" evidence="3"/>
<comment type="pathway">
    <text evidence="2">Protein modification; protein ubiquitination.</text>
</comment>
<comment type="catalytic activity">
    <reaction evidence="1">
        <text>S-ubiquitinyl-[E2 ubiquitin-conjugating enzyme]-L-cysteine + [acceptor protein]-L-lysine = [E2 ubiquitin-conjugating enzyme]-L-cysteine + N(6)-ubiquitinyl-[acceptor protein]-L-lysine.</text>
        <dbReference type="EC" id="2.3.2.27"/>
    </reaction>
</comment>
<dbReference type="PANTHER" id="PTHR46764:SF1">
    <property type="entry name" value="E3 UBIQUITIN-PROTEIN LIGASE NLA"/>
    <property type="match status" value="1"/>
</dbReference>
<dbReference type="GO" id="GO:0061630">
    <property type="term" value="F:ubiquitin protein ligase activity"/>
    <property type="evidence" value="ECO:0007669"/>
    <property type="project" value="UniProtKB-EC"/>
</dbReference>
<dbReference type="PANTHER" id="PTHR46764">
    <property type="entry name" value="E3 UBIQUITIN-PROTEIN LIGASE BAH1"/>
    <property type="match status" value="1"/>
</dbReference>
<keyword evidence="4" id="KW-0808">Transferase</keyword>
<keyword evidence="6 9" id="KW-0863">Zinc-finger</keyword>
<evidence type="ECO:0000256" key="8">
    <source>
        <dbReference type="ARBA" id="ARBA00022833"/>
    </source>
</evidence>
<evidence type="ECO:0000256" key="5">
    <source>
        <dbReference type="ARBA" id="ARBA00022723"/>
    </source>
</evidence>
<evidence type="ECO:0000256" key="7">
    <source>
        <dbReference type="ARBA" id="ARBA00022786"/>
    </source>
</evidence>
<evidence type="ECO:0000256" key="1">
    <source>
        <dbReference type="ARBA" id="ARBA00000900"/>
    </source>
</evidence>
<dbReference type="PROSITE" id="PS51382">
    <property type="entry name" value="SPX"/>
    <property type="match status" value="1"/>
</dbReference>
<dbReference type="InterPro" id="IPR004331">
    <property type="entry name" value="SPX_dom"/>
</dbReference>
<dbReference type="InterPro" id="IPR001841">
    <property type="entry name" value="Znf_RING"/>
</dbReference>
<protein>
    <recommendedName>
        <fullName evidence="3">RING-type E3 ubiquitin transferase</fullName>
        <ecNumber evidence="3">2.3.2.27</ecNumber>
    </recommendedName>
</protein>
<dbReference type="InterPro" id="IPR013083">
    <property type="entry name" value="Znf_RING/FYVE/PHD"/>
</dbReference>
<proteinExistence type="predicted"/>
<evidence type="ECO:0000313" key="12">
    <source>
        <dbReference type="EMBL" id="MCL7050934.1"/>
    </source>
</evidence>
<comment type="caution">
    <text evidence="12">The sequence shown here is derived from an EMBL/GenBank/DDBJ whole genome shotgun (WGS) entry which is preliminary data.</text>
</comment>
<organism evidence="12 13">
    <name type="scientific">Papaver nudicaule</name>
    <name type="common">Iceland poppy</name>
    <dbReference type="NCBI Taxonomy" id="74823"/>
    <lineage>
        <taxon>Eukaryota</taxon>
        <taxon>Viridiplantae</taxon>
        <taxon>Streptophyta</taxon>
        <taxon>Embryophyta</taxon>
        <taxon>Tracheophyta</taxon>
        <taxon>Spermatophyta</taxon>
        <taxon>Magnoliopsida</taxon>
        <taxon>Ranunculales</taxon>
        <taxon>Papaveraceae</taxon>
        <taxon>Papaveroideae</taxon>
        <taxon>Papaver</taxon>
    </lineage>
</organism>
<evidence type="ECO:0000256" key="9">
    <source>
        <dbReference type="PROSITE-ProRule" id="PRU00175"/>
    </source>
</evidence>
<sequence>MSAIVGYFNERAQNLLQLHLPSGFRKYYMWFKSNILGRRCAMIEEGKELVSYAMINAIAVRKILKKYDKIHYSKQGQAFKSRAQSMHIEILQSPWLRELMAFHINLKEINNEARNLPSLVEDCSVTFKGGKPSLTFALFDSINLEIDLFYMLGKFIGQDPVFSVVSLTCGHIFCHRCACSASSVAMVDELKAASPKAKCPLCREEGVFRGAVHLHELNNLLSRSCPDYWKERLQAEIEERDRQAKVLKSKLEKRLARDHWETTCRVFRDI</sequence>
<dbReference type="SUPFAM" id="SSF57850">
    <property type="entry name" value="RING/U-box"/>
    <property type="match status" value="1"/>
</dbReference>
<evidence type="ECO:0000259" key="10">
    <source>
        <dbReference type="PROSITE" id="PS50089"/>
    </source>
</evidence>
<dbReference type="InterPro" id="IPR017907">
    <property type="entry name" value="Znf_RING_CS"/>
</dbReference>
<dbReference type="SMART" id="SM00184">
    <property type="entry name" value="RING"/>
    <property type="match status" value="1"/>
</dbReference>
<dbReference type="GO" id="GO:0008270">
    <property type="term" value="F:zinc ion binding"/>
    <property type="evidence" value="ECO:0007669"/>
    <property type="project" value="UniProtKB-KW"/>
</dbReference>
<dbReference type="EMBL" id="JAJJMA010333398">
    <property type="protein sequence ID" value="MCL7050934.1"/>
    <property type="molecule type" value="Genomic_DNA"/>
</dbReference>
<dbReference type="PROSITE" id="PS50089">
    <property type="entry name" value="ZF_RING_2"/>
    <property type="match status" value="1"/>
</dbReference>
<evidence type="ECO:0000256" key="4">
    <source>
        <dbReference type="ARBA" id="ARBA00022679"/>
    </source>
</evidence>
<keyword evidence="5" id="KW-0479">Metal-binding</keyword>
<dbReference type="PROSITE" id="PS00518">
    <property type="entry name" value="ZF_RING_1"/>
    <property type="match status" value="1"/>
</dbReference>
<accession>A0AA41W0H4</accession>
<dbReference type="InterPro" id="IPR033326">
    <property type="entry name" value="BAH1"/>
</dbReference>
<gene>
    <name evidence="12" type="ORF">MKW94_008992</name>
</gene>
<keyword evidence="7" id="KW-0833">Ubl conjugation pathway</keyword>
<feature type="domain" description="SPX" evidence="11">
    <location>
        <begin position="1"/>
        <end position="81"/>
    </location>
</feature>
<evidence type="ECO:0000313" key="13">
    <source>
        <dbReference type="Proteomes" id="UP001177140"/>
    </source>
</evidence>
<dbReference type="Proteomes" id="UP001177140">
    <property type="component" value="Unassembled WGS sequence"/>
</dbReference>
<feature type="domain" description="RING-type" evidence="10">
    <location>
        <begin position="159"/>
        <end position="203"/>
    </location>
</feature>
<evidence type="ECO:0000256" key="2">
    <source>
        <dbReference type="ARBA" id="ARBA00004906"/>
    </source>
</evidence>